<keyword evidence="7 12" id="KW-0489">Methyltransferase</keyword>
<dbReference type="Pfam" id="PF04452">
    <property type="entry name" value="Methyltrans_RNA"/>
    <property type="match status" value="1"/>
</dbReference>
<dbReference type="OrthoDB" id="9815641at2"/>
<comment type="subcellular location">
    <subcellularLocation>
        <location evidence="1 12">Cytoplasm</location>
    </subcellularLocation>
</comment>
<dbReference type="EC" id="2.1.1.193" evidence="3 12"/>
<keyword evidence="5 12" id="KW-0963">Cytoplasm</keyword>
<dbReference type="GO" id="GO:0070042">
    <property type="term" value="F:rRNA (uridine-N3-)-methyltransferase activity"/>
    <property type="evidence" value="ECO:0007669"/>
    <property type="project" value="TreeGrafter"/>
</dbReference>
<dbReference type="GO" id="GO:0070475">
    <property type="term" value="P:rRNA base methylation"/>
    <property type="evidence" value="ECO:0007669"/>
    <property type="project" value="TreeGrafter"/>
</dbReference>
<comment type="function">
    <text evidence="10 12">Specifically methylates the N3 position of the uracil ring of uridine 1498 (m3U1498) in 16S rRNA. Acts on the fully assembled 30S ribosomal subunit.</text>
</comment>
<evidence type="ECO:0000256" key="11">
    <source>
        <dbReference type="ARBA" id="ARBA00047944"/>
    </source>
</evidence>
<reference evidence="14 16" key="1">
    <citation type="journal article" date="2015" name="Genome Announc.">
        <title>Expanding the biotechnology potential of lactobacilli through comparative genomics of 213 strains and associated genera.</title>
        <authorList>
            <person name="Sun Z."/>
            <person name="Harris H.M."/>
            <person name="McCann A."/>
            <person name="Guo C."/>
            <person name="Argimon S."/>
            <person name="Zhang W."/>
            <person name="Yang X."/>
            <person name="Jeffery I.B."/>
            <person name="Cooney J.C."/>
            <person name="Kagawa T.F."/>
            <person name="Liu W."/>
            <person name="Song Y."/>
            <person name="Salvetti E."/>
            <person name="Wrobel A."/>
            <person name="Rasinkangas P."/>
            <person name="Parkhill J."/>
            <person name="Rea M.C."/>
            <person name="O'Sullivan O."/>
            <person name="Ritari J."/>
            <person name="Douillard F.P."/>
            <person name="Paul Ross R."/>
            <person name="Yang R."/>
            <person name="Briner A.E."/>
            <person name="Felis G.E."/>
            <person name="de Vos W.M."/>
            <person name="Barrangou R."/>
            <person name="Klaenhammer T.R."/>
            <person name="Caufield P.W."/>
            <person name="Cui Y."/>
            <person name="Zhang H."/>
            <person name="O'Toole P.W."/>
        </authorList>
    </citation>
    <scope>NUCLEOTIDE SEQUENCE [LARGE SCALE GENOMIC DNA]</scope>
    <source>
        <strain evidence="14 16">DSM 15353</strain>
    </source>
</reference>
<gene>
    <name evidence="14" type="ORF">IV43_GL002174</name>
    <name evidence="15" type="ORF">LAC1533_1105</name>
</gene>
<dbReference type="GO" id="GO:0005737">
    <property type="term" value="C:cytoplasm"/>
    <property type="evidence" value="ECO:0007669"/>
    <property type="project" value="UniProtKB-SubCell"/>
</dbReference>
<comment type="similarity">
    <text evidence="2 12">Belongs to the RNA methyltransferase RsmE family.</text>
</comment>
<dbReference type="EMBL" id="LT630287">
    <property type="protein sequence ID" value="SFV40525.1"/>
    <property type="molecule type" value="Genomic_DNA"/>
</dbReference>
<evidence type="ECO:0000256" key="9">
    <source>
        <dbReference type="ARBA" id="ARBA00022691"/>
    </source>
</evidence>
<evidence type="ECO:0000256" key="8">
    <source>
        <dbReference type="ARBA" id="ARBA00022679"/>
    </source>
</evidence>
<dbReference type="InterPro" id="IPR015947">
    <property type="entry name" value="PUA-like_sf"/>
</dbReference>
<feature type="domain" description="Ribosomal RNA small subunit methyltransferase E methyltransferase" evidence="13">
    <location>
        <begin position="72"/>
        <end position="250"/>
    </location>
</feature>
<evidence type="ECO:0000256" key="5">
    <source>
        <dbReference type="ARBA" id="ARBA00022490"/>
    </source>
</evidence>
<evidence type="ECO:0000256" key="10">
    <source>
        <dbReference type="ARBA" id="ARBA00025699"/>
    </source>
</evidence>
<evidence type="ECO:0000256" key="12">
    <source>
        <dbReference type="PIRNR" id="PIRNR015601"/>
    </source>
</evidence>
<dbReference type="STRING" id="89059.LAC1533_1105"/>
<evidence type="ECO:0000256" key="3">
    <source>
        <dbReference type="ARBA" id="ARBA00012328"/>
    </source>
</evidence>
<dbReference type="EMBL" id="JQBK01000009">
    <property type="protein sequence ID" value="KRN87010.1"/>
    <property type="molecule type" value="Genomic_DNA"/>
</dbReference>
<reference evidence="17" key="3">
    <citation type="submission" date="2016-11" db="EMBL/GenBank/DDBJ databases">
        <authorList>
            <person name="Papadimitriou K."/>
        </authorList>
    </citation>
    <scope>NUCLEOTIDE SEQUENCE [LARGE SCALE GENOMIC DNA]</scope>
    <source>
        <strain evidence="17">ACA-DC 1533</strain>
    </source>
</reference>
<evidence type="ECO:0000313" key="16">
    <source>
        <dbReference type="Proteomes" id="UP000051491"/>
    </source>
</evidence>
<dbReference type="InterPro" id="IPR046886">
    <property type="entry name" value="RsmE_MTase_dom"/>
</dbReference>
<dbReference type="Proteomes" id="UP000051491">
    <property type="component" value="Unassembled WGS sequence"/>
</dbReference>
<keyword evidence="8 12" id="KW-0808">Transferase</keyword>
<comment type="catalytic activity">
    <reaction evidence="11 12">
        <text>uridine(1498) in 16S rRNA + S-adenosyl-L-methionine = N(3)-methyluridine(1498) in 16S rRNA + S-adenosyl-L-homocysteine + H(+)</text>
        <dbReference type="Rhea" id="RHEA:42920"/>
        <dbReference type="Rhea" id="RHEA-COMP:10283"/>
        <dbReference type="Rhea" id="RHEA-COMP:10284"/>
        <dbReference type="ChEBI" id="CHEBI:15378"/>
        <dbReference type="ChEBI" id="CHEBI:57856"/>
        <dbReference type="ChEBI" id="CHEBI:59789"/>
        <dbReference type="ChEBI" id="CHEBI:65315"/>
        <dbReference type="ChEBI" id="CHEBI:74502"/>
        <dbReference type="EC" id="2.1.1.193"/>
    </reaction>
</comment>
<dbReference type="PATRIC" id="fig|89059.3.peg.2294"/>
<evidence type="ECO:0000256" key="4">
    <source>
        <dbReference type="ARBA" id="ARBA00013673"/>
    </source>
</evidence>
<name>A0A0R2KC17_9LACO</name>
<evidence type="ECO:0000256" key="7">
    <source>
        <dbReference type="ARBA" id="ARBA00022603"/>
    </source>
</evidence>
<evidence type="ECO:0000256" key="6">
    <source>
        <dbReference type="ARBA" id="ARBA00022552"/>
    </source>
</evidence>
<evidence type="ECO:0000256" key="1">
    <source>
        <dbReference type="ARBA" id="ARBA00004496"/>
    </source>
</evidence>
<dbReference type="CDD" id="cd18084">
    <property type="entry name" value="RsmE-like"/>
    <property type="match status" value="1"/>
</dbReference>
<dbReference type="InterPro" id="IPR029026">
    <property type="entry name" value="tRNA_m1G_MTases_N"/>
</dbReference>
<dbReference type="InterPro" id="IPR006700">
    <property type="entry name" value="RsmE"/>
</dbReference>
<sequence>MQRYFVKENITDQEFFLPPEIFHHAIDVMRDKVGDRFEIIGPDRQVQVVKLLSIDHSHAKGQIIQTIVHDPELPVQTTIVCGISKGDKTEKIVQKGTELGADRFIFYNSERSVAQWNDKKAAKKLVRLKKISQGAAEQSHRTVIPEVLFCQNITAVFKETWQADYQVVAYEESAKQGETSQLARILQVVRKESKKQQNGQTLTLFAFFGPEGGFSPKEIEFFKQQNVSAVGLGPRIMRAETAPLYLLAALSFALELE</sequence>
<dbReference type="NCBIfam" id="NF008691">
    <property type="entry name" value="PRK11713.1-4"/>
    <property type="match status" value="1"/>
</dbReference>
<keyword evidence="6 12" id="KW-0698">rRNA processing</keyword>
<dbReference type="PANTHER" id="PTHR30027:SF3">
    <property type="entry name" value="16S RRNA (URACIL(1498)-N(3))-METHYLTRANSFERASE"/>
    <property type="match status" value="1"/>
</dbReference>
<evidence type="ECO:0000259" key="13">
    <source>
        <dbReference type="Pfam" id="PF04452"/>
    </source>
</evidence>
<dbReference type="KEGG" id="laca:LAC1533_1105"/>
<organism evidence="14 16">
    <name type="scientific">Ligilactobacillus acidipiscis</name>
    <dbReference type="NCBI Taxonomy" id="89059"/>
    <lineage>
        <taxon>Bacteria</taxon>
        <taxon>Bacillati</taxon>
        <taxon>Bacillota</taxon>
        <taxon>Bacilli</taxon>
        <taxon>Lactobacillales</taxon>
        <taxon>Lactobacillaceae</taxon>
        <taxon>Ligilactobacillus</taxon>
    </lineage>
</organism>
<evidence type="ECO:0000313" key="14">
    <source>
        <dbReference type="EMBL" id="KRN87010.1"/>
    </source>
</evidence>
<evidence type="ECO:0000313" key="17">
    <source>
        <dbReference type="Proteomes" id="UP000190935"/>
    </source>
</evidence>
<dbReference type="PANTHER" id="PTHR30027">
    <property type="entry name" value="RIBOSOMAL RNA SMALL SUBUNIT METHYLTRANSFERASE E"/>
    <property type="match status" value="1"/>
</dbReference>
<dbReference type="PIRSF" id="PIRSF015601">
    <property type="entry name" value="MTase_slr0722"/>
    <property type="match status" value="1"/>
</dbReference>
<reference evidence="15" key="2">
    <citation type="submission" date="2016-11" db="EMBL/GenBank/DDBJ databases">
        <authorList>
            <person name="Jaros S."/>
            <person name="Januszkiewicz K."/>
            <person name="Wedrychowicz H."/>
        </authorList>
    </citation>
    <scope>NUCLEOTIDE SEQUENCE [LARGE SCALE GENOMIC DNA]</scope>
    <source>
        <strain evidence="15">ACA-DC 1533</strain>
    </source>
</reference>
<evidence type="ECO:0000313" key="15">
    <source>
        <dbReference type="EMBL" id="SFV40525.1"/>
    </source>
</evidence>
<dbReference type="SUPFAM" id="SSF88697">
    <property type="entry name" value="PUA domain-like"/>
    <property type="match status" value="1"/>
</dbReference>
<evidence type="ECO:0000256" key="2">
    <source>
        <dbReference type="ARBA" id="ARBA00005528"/>
    </source>
</evidence>
<proteinExistence type="inferred from homology"/>
<dbReference type="Proteomes" id="UP000190935">
    <property type="component" value="Chromosome I"/>
</dbReference>
<dbReference type="InterPro" id="IPR029028">
    <property type="entry name" value="Alpha/beta_knot_MTases"/>
</dbReference>
<keyword evidence="9 12" id="KW-0949">S-adenosyl-L-methionine</keyword>
<accession>A0A0R2KC17</accession>
<dbReference type="AlphaFoldDB" id="A0A0R2KC17"/>
<dbReference type="Gene3D" id="3.40.1280.10">
    <property type="match status" value="1"/>
</dbReference>
<protein>
    <recommendedName>
        <fullName evidence="4 12">Ribosomal RNA small subunit methyltransferase E</fullName>
        <ecNumber evidence="3 12">2.1.1.193</ecNumber>
    </recommendedName>
</protein>
<dbReference type="GeneID" id="95349205"/>
<dbReference type="SUPFAM" id="SSF75217">
    <property type="entry name" value="alpha/beta knot"/>
    <property type="match status" value="1"/>
</dbReference>
<dbReference type="RefSeq" id="WP_010496058.1">
    <property type="nucleotide sequence ID" value="NZ_JQBK01000009.1"/>
</dbReference>
<dbReference type="NCBIfam" id="TIGR00046">
    <property type="entry name" value="RsmE family RNA methyltransferase"/>
    <property type="match status" value="1"/>
</dbReference>